<keyword evidence="3" id="KW-1015">Disulfide bond</keyword>
<evidence type="ECO:0000313" key="9">
    <source>
        <dbReference type="Proteomes" id="UP001530293"/>
    </source>
</evidence>
<dbReference type="SUPFAM" id="SSF54001">
    <property type="entry name" value="Cysteine proteinases"/>
    <property type="match status" value="1"/>
</dbReference>
<keyword evidence="9" id="KW-1185">Reference proteome</keyword>
<evidence type="ECO:0000259" key="6">
    <source>
        <dbReference type="SMART" id="SM00645"/>
    </source>
</evidence>
<dbReference type="Proteomes" id="UP001530293">
    <property type="component" value="Unassembled WGS sequence"/>
</dbReference>
<dbReference type="PROSITE" id="PS00639">
    <property type="entry name" value="THIOL_PROTEASE_HIS"/>
    <property type="match status" value="1"/>
</dbReference>
<feature type="domain" description="Peptidase C1A papain C-terminal" evidence="6">
    <location>
        <begin position="243"/>
        <end position="514"/>
    </location>
</feature>
<dbReference type="CDD" id="cd02248">
    <property type="entry name" value="Peptidase_C1A"/>
    <property type="match status" value="1"/>
</dbReference>
<feature type="region of interest" description="Disordered" evidence="4">
    <location>
        <begin position="34"/>
        <end position="58"/>
    </location>
</feature>
<dbReference type="InterPro" id="IPR039417">
    <property type="entry name" value="Peptidase_C1A_papain-like"/>
</dbReference>
<dbReference type="InterPro" id="IPR000169">
    <property type="entry name" value="Pept_cys_AS"/>
</dbReference>
<dbReference type="SMART" id="SM00645">
    <property type="entry name" value="Pept_C1"/>
    <property type="match status" value="1"/>
</dbReference>
<dbReference type="EMBL" id="JALLBG020000105">
    <property type="protein sequence ID" value="KAL3764435.1"/>
    <property type="molecule type" value="Genomic_DNA"/>
</dbReference>
<dbReference type="InterPro" id="IPR025660">
    <property type="entry name" value="Pept_his_AS"/>
</dbReference>
<gene>
    <name evidence="8" type="ORF">ACHAWU_004941</name>
</gene>
<protein>
    <submittedName>
        <fullName evidence="8">Uncharacterized protein</fullName>
    </submittedName>
</protein>
<dbReference type="Gene3D" id="3.90.70.10">
    <property type="entry name" value="Cysteine proteinases"/>
    <property type="match status" value="1"/>
</dbReference>
<comment type="similarity">
    <text evidence="1">Belongs to the peptidase C1 family.</text>
</comment>
<keyword evidence="5" id="KW-0732">Signal</keyword>
<organism evidence="8 9">
    <name type="scientific">Discostella pseudostelligera</name>
    <dbReference type="NCBI Taxonomy" id="259834"/>
    <lineage>
        <taxon>Eukaryota</taxon>
        <taxon>Sar</taxon>
        <taxon>Stramenopiles</taxon>
        <taxon>Ochrophyta</taxon>
        <taxon>Bacillariophyta</taxon>
        <taxon>Coscinodiscophyceae</taxon>
        <taxon>Thalassiosirophycidae</taxon>
        <taxon>Stephanodiscales</taxon>
        <taxon>Stephanodiscaceae</taxon>
        <taxon>Discostella</taxon>
    </lineage>
</organism>
<comment type="caution">
    <text evidence="8">The sequence shown here is derived from an EMBL/GenBank/DDBJ whole genome shotgun (WGS) entry which is preliminary data.</text>
</comment>
<evidence type="ECO:0000259" key="7">
    <source>
        <dbReference type="SMART" id="SM00848"/>
    </source>
</evidence>
<dbReference type="PANTHER" id="PTHR12411">
    <property type="entry name" value="CYSTEINE PROTEASE FAMILY C1-RELATED"/>
    <property type="match status" value="1"/>
</dbReference>
<dbReference type="Pfam" id="PF00112">
    <property type="entry name" value="Peptidase_C1"/>
    <property type="match status" value="2"/>
</dbReference>
<feature type="domain" description="Cathepsin propeptide inhibitor" evidence="7">
    <location>
        <begin position="117"/>
        <end position="177"/>
    </location>
</feature>
<dbReference type="InterPro" id="IPR000668">
    <property type="entry name" value="Peptidase_C1A_C"/>
</dbReference>
<accession>A0ABD3MK25</accession>
<sequence>MKLHLLLLSTVPSSVVGYFAQANNAHVEFISLSSSSSSGDVDGSRSGGGSGSSDDGDINEAEWKTLLHSTLQEKLAQLNYIPSDKDLNGEAEGGDGEGGAAALSSSASATDMIMKLFEEWTVKFDKEYESLSEHANKMVIWFENHVLIEQHNINAKQGLSSFYLGHNEYSDMTHAEFCKLMKLGEFTPGLVMSGDEPKELKNFMDKERSPTSNNLRGPSMETPTAIARTLLTSDANDDNDEEVEEEVDWHKKGLLGPIRNQGICGACWAFATIGSIESAMAIDKYNKMSPDEREKLHLSGGDDADLGLVIPLSEQNLIDCDTRFEKGCEGGLMTTTFDEEENHNGICSEADYPYLATDGTCSSSMCTPVKGSIVKDHVDIAPRKTKALVEALKVKPVTAAMVANDPMLQFYSSGIYDSDYGKVTKEMGDPECMRLYEGQDVCLPDINHGVLVVGYGKDDMATTDNKLFFKIKNSWGDTWGEDGYLRLARKDTDPTDPLTNWGECGILTLLSYPVMETL</sequence>
<dbReference type="PRINTS" id="PR00705">
    <property type="entry name" value="PAPAIN"/>
</dbReference>
<dbReference type="InterPro" id="IPR013128">
    <property type="entry name" value="Peptidase_C1A"/>
</dbReference>
<dbReference type="InterPro" id="IPR038765">
    <property type="entry name" value="Papain-like_cys_pep_sf"/>
</dbReference>
<evidence type="ECO:0000256" key="2">
    <source>
        <dbReference type="ARBA" id="ARBA00023145"/>
    </source>
</evidence>
<evidence type="ECO:0000256" key="5">
    <source>
        <dbReference type="SAM" id="SignalP"/>
    </source>
</evidence>
<evidence type="ECO:0000256" key="3">
    <source>
        <dbReference type="ARBA" id="ARBA00023157"/>
    </source>
</evidence>
<evidence type="ECO:0000256" key="4">
    <source>
        <dbReference type="SAM" id="MobiDB-lite"/>
    </source>
</evidence>
<reference evidence="8 9" key="1">
    <citation type="submission" date="2024-10" db="EMBL/GenBank/DDBJ databases">
        <title>Updated reference genomes for cyclostephanoid diatoms.</title>
        <authorList>
            <person name="Roberts W.R."/>
            <person name="Alverson A.J."/>
        </authorList>
    </citation>
    <scope>NUCLEOTIDE SEQUENCE [LARGE SCALE GENOMIC DNA]</scope>
    <source>
        <strain evidence="8 9">AJA232-27</strain>
    </source>
</reference>
<dbReference type="PROSITE" id="PS00139">
    <property type="entry name" value="THIOL_PROTEASE_CYS"/>
    <property type="match status" value="1"/>
</dbReference>
<dbReference type="InterPro" id="IPR013201">
    <property type="entry name" value="Prot_inhib_I29"/>
</dbReference>
<name>A0ABD3MK25_9STRA</name>
<dbReference type="Pfam" id="PF08246">
    <property type="entry name" value="Inhibitor_I29"/>
    <property type="match status" value="1"/>
</dbReference>
<dbReference type="AlphaFoldDB" id="A0ABD3MK25"/>
<feature type="chain" id="PRO_5044775008" evidence="5">
    <location>
        <begin position="18"/>
        <end position="518"/>
    </location>
</feature>
<evidence type="ECO:0000313" key="8">
    <source>
        <dbReference type="EMBL" id="KAL3764435.1"/>
    </source>
</evidence>
<keyword evidence="2" id="KW-0865">Zymogen</keyword>
<proteinExistence type="inferred from homology"/>
<evidence type="ECO:0000256" key="1">
    <source>
        <dbReference type="ARBA" id="ARBA00008455"/>
    </source>
</evidence>
<dbReference type="SMART" id="SM00848">
    <property type="entry name" value="Inhibitor_I29"/>
    <property type="match status" value="1"/>
</dbReference>
<feature type="signal peptide" evidence="5">
    <location>
        <begin position="1"/>
        <end position="17"/>
    </location>
</feature>